<evidence type="ECO:0000313" key="1">
    <source>
        <dbReference type="EMBL" id="PVW14122.1"/>
    </source>
</evidence>
<dbReference type="Proteomes" id="UP000245962">
    <property type="component" value="Unassembled WGS sequence"/>
</dbReference>
<evidence type="ECO:0008006" key="3">
    <source>
        <dbReference type="Google" id="ProtNLM"/>
    </source>
</evidence>
<keyword evidence="2" id="KW-1185">Reference proteome</keyword>
<gene>
    <name evidence="1" type="ORF">DDV96_09910</name>
</gene>
<protein>
    <recommendedName>
        <fullName evidence="3">NlpE C-terminal OB domain-containing protein</fullName>
    </recommendedName>
</protein>
<reference evidence="1 2" key="1">
    <citation type="submission" date="2018-04" db="EMBL/GenBank/DDBJ databases">
        <title>Marixanthomonas spongiae HN-E44 sp. nov., isolated from a marine sponge.</title>
        <authorList>
            <person name="Luo L."/>
            <person name="Zhuang L."/>
        </authorList>
    </citation>
    <scope>NUCLEOTIDE SEQUENCE [LARGE SCALE GENOMIC DNA]</scope>
    <source>
        <strain evidence="1 2">HN-E44</strain>
    </source>
</reference>
<comment type="caution">
    <text evidence="1">The sequence shown here is derived from an EMBL/GenBank/DDBJ whole genome shotgun (WGS) entry which is preliminary data.</text>
</comment>
<dbReference type="RefSeq" id="WP_116694611.1">
    <property type="nucleotide sequence ID" value="NZ_QEHR01000006.1"/>
</dbReference>
<sequence length="137" mass="15363">MRKILLLLALSATILSCNNTKKETEKNPEEAAVSPANENVKTYRGEFIYTDDAAVLKGNNFIYGVTIDEKSQELANRVSSIKRDPYDMVPVIVSGEVKPNPKAETEEVWEEVITIKDILHVSDKPAKNDIKLEEKKS</sequence>
<dbReference type="OrthoDB" id="1143948at2"/>
<accession>A0A2U0HZ19</accession>
<evidence type="ECO:0000313" key="2">
    <source>
        <dbReference type="Proteomes" id="UP000245962"/>
    </source>
</evidence>
<organism evidence="1 2">
    <name type="scientific">Marixanthomonas spongiae</name>
    <dbReference type="NCBI Taxonomy" id="2174845"/>
    <lineage>
        <taxon>Bacteria</taxon>
        <taxon>Pseudomonadati</taxon>
        <taxon>Bacteroidota</taxon>
        <taxon>Flavobacteriia</taxon>
        <taxon>Flavobacteriales</taxon>
        <taxon>Flavobacteriaceae</taxon>
        <taxon>Marixanthomonas</taxon>
    </lineage>
</organism>
<proteinExistence type="predicted"/>
<dbReference type="EMBL" id="QEHR01000006">
    <property type="protein sequence ID" value="PVW14122.1"/>
    <property type="molecule type" value="Genomic_DNA"/>
</dbReference>
<name>A0A2U0HZ19_9FLAO</name>
<dbReference type="AlphaFoldDB" id="A0A2U0HZ19"/>
<dbReference type="PROSITE" id="PS51257">
    <property type="entry name" value="PROKAR_LIPOPROTEIN"/>
    <property type="match status" value="1"/>
</dbReference>